<reference evidence="14" key="1">
    <citation type="submission" date="2019-10" db="EMBL/GenBank/DDBJ databases">
        <title>Bird 10,000 Genomes (B10K) Project - Family phase.</title>
        <authorList>
            <person name="Zhang G."/>
        </authorList>
    </citation>
    <scope>NUCLEOTIDE SEQUENCE</scope>
    <source>
        <strain evidence="14">B10K-DU-002-69</strain>
        <tissue evidence="14">Muscle</tissue>
    </source>
</reference>
<dbReference type="SMART" id="SM00050">
    <property type="entry name" value="DISIN"/>
    <property type="match status" value="1"/>
</dbReference>
<dbReference type="InterPro" id="IPR002870">
    <property type="entry name" value="Peptidase_M12B_N"/>
</dbReference>
<feature type="domain" description="Peptidase M12B" evidence="13">
    <location>
        <begin position="211"/>
        <end position="403"/>
    </location>
</feature>
<dbReference type="PANTHER" id="PTHR11905:SF251">
    <property type="entry name" value="MEDIATOR COMPLEX SUBUNIT 6"/>
    <property type="match status" value="1"/>
</dbReference>
<keyword evidence="8" id="KW-0479">Metal-binding</keyword>
<feature type="disulfide bond" evidence="6">
    <location>
        <begin position="471"/>
        <end position="491"/>
    </location>
</feature>
<dbReference type="Pfam" id="PF01421">
    <property type="entry name" value="Reprolysin"/>
    <property type="match status" value="1"/>
</dbReference>
<keyword evidence="5 7" id="KW-1015">Disulfide bond</keyword>
<evidence type="ECO:0000259" key="13">
    <source>
        <dbReference type="PROSITE" id="PS50215"/>
    </source>
</evidence>
<dbReference type="FunFam" id="4.10.70.10:FF:000001">
    <property type="entry name" value="Disintegrin and metalloproteinase domain-containing protein 22"/>
    <property type="match status" value="1"/>
</dbReference>
<dbReference type="Proteomes" id="UP000660247">
    <property type="component" value="Unassembled WGS sequence"/>
</dbReference>
<dbReference type="InterPro" id="IPR000742">
    <property type="entry name" value="EGF"/>
</dbReference>
<keyword evidence="15" id="KW-1185">Reference proteome</keyword>
<comment type="caution">
    <text evidence="7">Lacks conserved residue(s) required for the propagation of feature annotation.</text>
</comment>
<evidence type="ECO:0000256" key="10">
    <source>
        <dbReference type="SAM" id="SignalP"/>
    </source>
</evidence>
<dbReference type="InterPro" id="IPR018358">
    <property type="entry name" value="Disintegrin_CS"/>
</dbReference>
<dbReference type="PROSITE" id="PS50215">
    <property type="entry name" value="ADAM_MEPRO"/>
    <property type="match status" value="1"/>
</dbReference>
<dbReference type="PROSITE" id="PS01186">
    <property type="entry name" value="EGF_2"/>
    <property type="match status" value="1"/>
</dbReference>
<feature type="binding site" evidence="8">
    <location>
        <position position="356"/>
    </location>
    <ligand>
        <name>Zn(2+)</name>
        <dbReference type="ChEBI" id="CHEBI:29105"/>
        <note>catalytic</note>
    </ligand>
</feature>
<evidence type="ECO:0000256" key="4">
    <source>
        <dbReference type="ARBA" id="ARBA00023136"/>
    </source>
</evidence>
<evidence type="ECO:0000256" key="8">
    <source>
        <dbReference type="PROSITE-ProRule" id="PRU00276"/>
    </source>
</evidence>
<evidence type="ECO:0000259" key="11">
    <source>
        <dbReference type="PROSITE" id="PS50026"/>
    </source>
</evidence>
<dbReference type="InterPro" id="IPR024079">
    <property type="entry name" value="MetalloPept_cat_dom_sf"/>
</dbReference>
<dbReference type="Pfam" id="PF00200">
    <property type="entry name" value="Disintegrin"/>
    <property type="match status" value="1"/>
</dbReference>
<keyword evidence="10" id="KW-0732">Signal</keyword>
<sequence length="729" mass="80636">AGVVRCRAAAMGALLVLLVLLALPGCRASPGNLSPRGLRVTASWVTLPQQLKPRASADTSAVFYWLEVAGRPRVLRLWPRRGLVSQPFTLVTYHKDGARREEHPLVQDNCFYQGEVQGSPGSLVALSTCGSGLHGVLWIEGGTYEIEPIPNDPAYRHILYHMEAANTPMDPTCALTPEELQHQKALLPWFKAPRAGEEEEEMLKDWWTHVKYVKMVVVVDNMWFVKAGRNESEVLRQVIEIINIGDSLYKQLSVQLFLVGLEIWSRSNLINITNSAHKTLRDFNEWRKSDLSPRVRHDTAHLFASQSFGMSLGLAFVGSVCDTQWSSAVASFRDRKLSSFVTTFVHELGHNLGMGHDERGCKCRRKNCIMHESDVDTDAFSDCSYRDYFDLLGNGADCIHQPPARGASYATKREYCGNQRVESGEQCDCGSEANCRRDPCCHPNCTLTAGSACASGKCCQSCRLLPEGTLCRASTGACDLPEYCNGTSPQCPPDVYVQDGTPCKGGAYCYRGRCSSHSKQCQRLFGKQARPGALDCFKAVNTRGDRFGNCGVRNNIHFAKCSVENILCGRIQCENVHKLPLLQSHVTLVQTPAGGKKCWGLDYHVGMPIADAGAVEDGTPCGRDMICINRTCTKVSLLNYDCEVTKCHGRGVCNNRKNCHCRYGWAPPHCEWKGFGGSVDSGPPPAREISQSEKIGIILICLPCILGVTLSICYKQEIVGWLRRKKVRF</sequence>
<feature type="domain" description="Disintegrin" evidence="12">
    <location>
        <begin position="413"/>
        <end position="499"/>
    </location>
</feature>
<feature type="binding site" evidence="8">
    <location>
        <position position="350"/>
    </location>
    <ligand>
        <name>Zn(2+)</name>
        <dbReference type="ChEBI" id="CHEBI:29105"/>
        <note>catalytic</note>
    </ligand>
</feature>
<dbReference type="Gene3D" id="3.40.390.10">
    <property type="entry name" value="Collagenase (Catalytic Domain)"/>
    <property type="match status" value="1"/>
</dbReference>
<dbReference type="GO" id="GO:0004222">
    <property type="term" value="F:metalloendopeptidase activity"/>
    <property type="evidence" value="ECO:0007669"/>
    <property type="project" value="InterPro"/>
</dbReference>
<keyword evidence="8" id="KW-0862">Zinc</keyword>
<protein>
    <submittedName>
        <fullName evidence="14">ADA21 protein</fullName>
    </submittedName>
</protein>
<dbReference type="GO" id="GO:0006508">
    <property type="term" value="P:proteolysis"/>
    <property type="evidence" value="ECO:0007669"/>
    <property type="project" value="InterPro"/>
</dbReference>
<dbReference type="SUPFAM" id="SSF57552">
    <property type="entry name" value="Blood coagulation inhibitor (disintegrin)"/>
    <property type="match status" value="1"/>
</dbReference>
<dbReference type="PROSITE" id="PS50214">
    <property type="entry name" value="DISINTEGRIN_2"/>
    <property type="match status" value="1"/>
</dbReference>
<dbReference type="GO" id="GO:0009897">
    <property type="term" value="C:external side of plasma membrane"/>
    <property type="evidence" value="ECO:0007669"/>
    <property type="project" value="TreeGrafter"/>
</dbReference>
<dbReference type="Pfam" id="PF01562">
    <property type="entry name" value="Pep_M12B_propep"/>
    <property type="match status" value="1"/>
</dbReference>
<feature type="transmembrane region" description="Helical" evidence="9">
    <location>
        <begin position="695"/>
        <end position="714"/>
    </location>
</feature>
<feature type="disulfide bond" evidence="8">
    <location>
        <begin position="363"/>
        <end position="368"/>
    </location>
</feature>
<dbReference type="Pfam" id="PF08516">
    <property type="entry name" value="ADAM_CR"/>
    <property type="match status" value="1"/>
</dbReference>
<evidence type="ECO:0000313" key="14">
    <source>
        <dbReference type="EMBL" id="NWI63591.1"/>
    </source>
</evidence>
<dbReference type="SMART" id="SM00608">
    <property type="entry name" value="ACR"/>
    <property type="match status" value="1"/>
</dbReference>
<dbReference type="PRINTS" id="PR00289">
    <property type="entry name" value="DISINTEGRIN"/>
</dbReference>
<dbReference type="PANTHER" id="PTHR11905">
    <property type="entry name" value="ADAM A DISINTEGRIN AND METALLOPROTEASE DOMAIN"/>
    <property type="match status" value="1"/>
</dbReference>
<dbReference type="SUPFAM" id="SSF55486">
    <property type="entry name" value="Metalloproteases ('zincins'), catalytic domain"/>
    <property type="match status" value="1"/>
</dbReference>
<dbReference type="InterPro" id="IPR036436">
    <property type="entry name" value="Disintegrin_dom_sf"/>
</dbReference>
<dbReference type="GO" id="GO:0046872">
    <property type="term" value="F:metal ion binding"/>
    <property type="evidence" value="ECO:0007669"/>
    <property type="project" value="UniProtKB-KW"/>
</dbReference>
<dbReference type="InterPro" id="IPR006586">
    <property type="entry name" value="ADAM_Cys-rich"/>
</dbReference>
<feature type="signal peptide" evidence="10">
    <location>
        <begin position="1"/>
        <end position="28"/>
    </location>
</feature>
<dbReference type="PROSITE" id="PS00427">
    <property type="entry name" value="DISINTEGRIN_1"/>
    <property type="match status" value="1"/>
</dbReference>
<keyword evidence="2 9" id="KW-0812">Transmembrane</keyword>
<feature type="active site" evidence="8">
    <location>
        <position position="347"/>
    </location>
</feature>
<evidence type="ECO:0000256" key="1">
    <source>
        <dbReference type="ARBA" id="ARBA00004479"/>
    </source>
</evidence>
<feature type="chain" id="PRO_5032340620" evidence="10">
    <location>
        <begin position="29"/>
        <end position="729"/>
    </location>
</feature>
<evidence type="ECO:0000313" key="15">
    <source>
        <dbReference type="Proteomes" id="UP000660247"/>
    </source>
</evidence>
<dbReference type="GO" id="GO:1990913">
    <property type="term" value="C:sperm head plasma membrane"/>
    <property type="evidence" value="ECO:0007669"/>
    <property type="project" value="TreeGrafter"/>
</dbReference>
<evidence type="ECO:0000256" key="9">
    <source>
        <dbReference type="SAM" id="Phobius"/>
    </source>
</evidence>
<dbReference type="PROSITE" id="PS50026">
    <property type="entry name" value="EGF_3"/>
    <property type="match status" value="1"/>
</dbReference>
<feature type="non-terminal residue" evidence="14">
    <location>
        <position position="1"/>
    </location>
</feature>
<dbReference type="InterPro" id="IPR001590">
    <property type="entry name" value="Peptidase_M12B"/>
</dbReference>
<dbReference type="GO" id="GO:0008584">
    <property type="term" value="P:male gonad development"/>
    <property type="evidence" value="ECO:0007669"/>
    <property type="project" value="TreeGrafter"/>
</dbReference>
<evidence type="ECO:0000256" key="3">
    <source>
        <dbReference type="ARBA" id="ARBA00022989"/>
    </source>
</evidence>
<keyword evidence="4 9" id="KW-0472">Membrane</keyword>
<gene>
    <name evidence="14" type="primary">Adam21</name>
    <name evidence="14" type="ORF">TODMEX_R09198</name>
</gene>
<dbReference type="OrthoDB" id="5951731at2759"/>
<dbReference type="InterPro" id="IPR034027">
    <property type="entry name" value="Reprolysin_adamalysin"/>
</dbReference>
<dbReference type="FunFam" id="3.40.390.10:FF:000002">
    <property type="entry name" value="Disintegrin and metalloproteinase domain-containing protein 22"/>
    <property type="match status" value="1"/>
</dbReference>
<evidence type="ECO:0000256" key="7">
    <source>
        <dbReference type="PROSITE-ProRule" id="PRU00076"/>
    </source>
</evidence>
<dbReference type="Gene3D" id="4.10.70.10">
    <property type="entry name" value="Disintegrin domain"/>
    <property type="match status" value="1"/>
</dbReference>
<dbReference type="EMBL" id="WEIS01017601">
    <property type="protein sequence ID" value="NWI63591.1"/>
    <property type="molecule type" value="Genomic_DNA"/>
</dbReference>
<dbReference type="CDD" id="cd04269">
    <property type="entry name" value="ZnMc_adamalysin_II_like"/>
    <property type="match status" value="1"/>
</dbReference>
<proteinExistence type="predicted"/>
<accession>A0A851D0E1</accession>
<comment type="subcellular location">
    <subcellularLocation>
        <location evidence="1">Membrane</location>
        <topology evidence="1">Single-pass type I membrane protein</topology>
    </subcellularLocation>
</comment>
<name>A0A851D0E1_TODME</name>
<organism evidence="14 15">
    <name type="scientific">Todus mexicanus</name>
    <name type="common">Puerto Rican tody</name>
    <dbReference type="NCBI Taxonomy" id="135184"/>
    <lineage>
        <taxon>Eukaryota</taxon>
        <taxon>Metazoa</taxon>
        <taxon>Chordata</taxon>
        <taxon>Craniata</taxon>
        <taxon>Vertebrata</taxon>
        <taxon>Euteleostomi</taxon>
        <taxon>Archelosauria</taxon>
        <taxon>Archosauria</taxon>
        <taxon>Dinosauria</taxon>
        <taxon>Saurischia</taxon>
        <taxon>Theropoda</taxon>
        <taxon>Coelurosauria</taxon>
        <taxon>Aves</taxon>
        <taxon>Neognathae</taxon>
        <taxon>Neoaves</taxon>
        <taxon>Telluraves</taxon>
        <taxon>Coraciimorphae</taxon>
        <taxon>Coraciiformes</taxon>
        <taxon>Todidae</taxon>
        <taxon>Todus</taxon>
    </lineage>
</organism>
<keyword evidence="3 9" id="KW-1133">Transmembrane helix</keyword>
<feature type="non-terminal residue" evidence="14">
    <location>
        <position position="729"/>
    </location>
</feature>
<feature type="disulfide bond" evidence="7">
    <location>
        <begin position="661"/>
        <end position="670"/>
    </location>
</feature>
<comment type="caution">
    <text evidence="14">The sequence shown here is derived from an EMBL/GenBank/DDBJ whole genome shotgun (WGS) entry which is preliminary data.</text>
</comment>
<dbReference type="AlphaFoldDB" id="A0A851D0E1"/>
<evidence type="ECO:0000259" key="12">
    <source>
        <dbReference type="PROSITE" id="PS50214"/>
    </source>
</evidence>
<keyword evidence="7" id="KW-0245">EGF-like domain</keyword>
<evidence type="ECO:0000256" key="2">
    <source>
        <dbReference type="ARBA" id="ARBA00022692"/>
    </source>
</evidence>
<evidence type="ECO:0000256" key="5">
    <source>
        <dbReference type="ARBA" id="ARBA00023157"/>
    </source>
</evidence>
<feature type="binding site" evidence="8">
    <location>
        <position position="346"/>
    </location>
    <ligand>
        <name>Zn(2+)</name>
        <dbReference type="ChEBI" id="CHEBI:29105"/>
        <note>catalytic</note>
    </ligand>
</feature>
<feature type="domain" description="EGF-like" evidence="11">
    <location>
        <begin position="638"/>
        <end position="671"/>
    </location>
</feature>
<dbReference type="InterPro" id="IPR001762">
    <property type="entry name" value="Disintegrin_dom"/>
</dbReference>
<evidence type="ECO:0000256" key="6">
    <source>
        <dbReference type="PROSITE-ProRule" id="PRU00068"/>
    </source>
</evidence>